<keyword evidence="1" id="KW-0812">Transmembrane</keyword>
<comment type="caution">
    <text evidence="2">The sequence shown here is derived from an EMBL/GenBank/DDBJ whole genome shotgun (WGS) entry which is preliminary data.</text>
</comment>
<sequence length="35" mass="3813">MITASESNALTDALPVALFLILFGLIILIESTRKH</sequence>
<proteinExistence type="predicted"/>
<dbReference type="AlphaFoldDB" id="A0A7Y0EXA7"/>
<dbReference type="EMBL" id="JAAIIG010000003">
    <property type="protein sequence ID" value="NMM98123.1"/>
    <property type="molecule type" value="Genomic_DNA"/>
</dbReference>
<evidence type="ECO:0000313" key="2">
    <source>
        <dbReference type="EMBL" id="NMM98123.1"/>
    </source>
</evidence>
<accession>A0A7Y0EXA7</accession>
<keyword evidence="1" id="KW-0472">Membrane</keyword>
<dbReference type="Proteomes" id="UP000543419">
    <property type="component" value="Unassembled WGS sequence"/>
</dbReference>
<organism evidence="2 3">
    <name type="scientific">Bifidobacterium olomucense</name>
    <dbReference type="NCBI Taxonomy" id="2675324"/>
    <lineage>
        <taxon>Bacteria</taxon>
        <taxon>Bacillati</taxon>
        <taxon>Actinomycetota</taxon>
        <taxon>Actinomycetes</taxon>
        <taxon>Bifidobacteriales</taxon>
        <taxon>Bifidobacteriaceae</taxon>
        <taxon>Bifidobacterium</taxon>
    </lineage>
</organism>
<protein>
    <submittedName>
        <fullName evidence="2">Uncharacterized protein</fullName>
    </submittedName>
</protein>
<gene>
    <name evidence="2" type="ORF">G1C97_1072</name>
</gene>
<keyword evidence="1" id="KW-1133">Transmembrane helix</keyword>
<evidence type="ECO:0000256" key="1">
    <source>
        <dbReference type="SAM" id="Phobius"/>
    </source>
</evidence>
<feature type="transmembrane region" description="Helical" evidence="1">
    <location>
        <begin position="12"/>
        <end position="29"/>
    </location>
</feature>
<evidence type="ECO:0000313" key="3">
    <source>
        <dbReference type="Proteomes" id="UP000543419"/>
    </source>
</evidence>
<name>A0A7Y0EXA7_9BIFI</name>
<reference evidence="2 3" key="1">
    <citation type="submission" date="2020-02" db="EMBL/GenBank/DDBJ databases">
        <title>Characterization of phylogenetic diversity of novel bifidobacterial species isolated in Czech ZOOs.</title>
        <authorList>
            <person name="Lugli G.A."/>
            <person name="Vera N.B."/>
            <person name="Ventura M."/>
        </authorList>
    </citation>
    <scope>NUCLEOTIDE SEQUENCE [LARGE SCALE GENOMIC DNA]</scope>
    <source>
        <strain evidence="2 3">DSM 109959</strain>
    </source>
</reference>
<keyword evidence="3" id="KW-1185">Reference proteome</keyword>